<keyword evidence="5" id="KW-0812">Transmembrane</keyword>
<dbReference type="Proteomes" id="UP001287356">
    <property type="component" value="Unassembled WGS sequence"/>
</dbReference>
<keyword evidence="2" id="KW-0479">Metal-binding</keyword>
<gene>
    <name evidence="6" type="ORF">B0T24DRAFT_591756</name>
</gene>
<dbReference type="InterPro" id="IPR050121">
    <property type="entry name" value="Cytochrome_P450_monoxygenase"/>
</dbReference>
<name>A0AAE0KHT5_9PEZI</name>
<evidence type="ECO:0000256" key="4">
    <source>
        <dbReference type="SAM" id="MobiDB-lite"/>
    </source>
</evidence>
<dbReference type="PANTHER" id="PTHR24305:SF168">
    <property type="entry name" value="P450, PUTATIVE (EUROFUNG)-RELATED"/>
    <property type="match status" value="1"/>
</dbReference>
<dbReference type="InterPro" id="IPR036396">
    <property type="entry name" value="Cyt_P450_sf"/>
</dbReference>
<dbReference type="InterPro" id="IPR001128">
    <property type="entry name" value="Cyt_P450"/>
</dbReference>
<accession>A0AAE0KHT5</accession>
<keyword evidence="5" id="KW-1133">Transmembrane helix</keyword>
<feature type="region of interest" description="Disordered" evidence="4">
    <location>
        <begin position="389"/>
        <end position="428"/>
    </location>
</feature>
<dbReference type="EMBL" id="JAULSN010000003">
    <property type="protein sequence ID" value="KAK3376070.1"/>
    <property type="molecule type" value="Genomic_DNA"/>
</dbReference>
<dbReference type="Pfam" id="PF00067">
    <property type="entry name" value="p450"/>
    <property type="match status" value="1"/>
</dbReference>
<evidence type="ECO:0000256" key="1">
    <source>
        <dbReference type="ARBA" id="ARBA00022617"/>
    </source>
</evidence>
<proteinExistence type="predicted"/>
<reference evidence="6" key="1">
    <citation type="journal article" date="2023" name="Mol. Phylogenet. Evol.">
        <title>Genome-scale phylogeny and comparative genomics of the fungal order Sordariales.</title>
        <authorList>
            <person name="Hensen N."/>
            <person name="Bonometti L."/>
            <person name="Westerberg I."/>
            <person name="Brannstrom I.O."/>
            <person name="Guillou S."/>
            <person name="Cros-Aarteil S."/>
            <person name="Calhoun S."/>
            <person name="Haridas S."/>
            <person name="Kuo A."/>
            <person name="Mondo S."/>
            <person name="Pangilinan J."/>
            <person name="Riley R."/>
            <person name="LaButti K."/>
            <person name="Andreopoulos B."/>
            <person name="Lipzen A."/>
            <person name="Chen C."/>
            <person name="Yan M."/>
            <person name="Daum C."/>
            <person name="Ng V."/>
            <person name="Clum A."/>
            <person name="Steindorff A."/>
            <person name="Ohm R.A."/>
            <person name="Martin F."/>
            <person name="Silar P."/>
            <person name="Natvig D.O."/>
            <person name="Lalanne C."/>
            <person name="Gautier V."/>
            <person name="Ament-Velasquez S.L."/>
            <person name="Kruys A."/>
            <person name="Hutchinson M.I."/>
            <person name="Powell A.J."/>
            <person name="Barry K."/>
            <person name="Miller A.N."/>
            <person name="Grigoriev I.V."/>
            <person name="Debuchy R."/>
            <person name="Gladieux P."/>
            <person name="Hiltunen Thoren M."/>
            <person name="Johannesson H."/>
        </authorList>
    </citation>
    <scope>NUCLEOTIDE SEQUENCE</scope>
    <source>
        <strain evidence="6">CBS 958.72</strain>
    </source>
</reference>
<reference evidence="6" key="2">
    <citation type="submission" date="2023-06" db="EMBL/GenBank/DDBJ databases">
        <authorList>
            <consortium name="Lawrence Berkeley National Laboratory"/>
            <person name="Haridas S."/>
            <person name="Hensen N."/>
            <person name="Bonometti L."/>
            <person name="Westerberg I."/>
            <person name="Brannstrom I.O."/>
            <person name="Guillou S."/>
            <person name="Cros-Aarteil S."/>
            <person name="Calhoun S."/>
            <person name="Kuo A."/>
            <person name="Mondo S."/>
            <person name="Pangilinan J."/>
            <person name="Riley R."/>
            <person name="Labutti K."/>
            <person name="Andreopoulos B."/>
            <person name="Lipzen A."/>
            <person name="Chen C."/>
            <person name="Yanf M."/>
            <person name="Daum C."/>
            <person name="Ng V."/>
            <person name="Clum A."/>
            <person name="Steindorff A."/>
            <person name="Ohm R."/>
            <person name="Martin F."/>
            <person name="Silar P."/>
            <person name="Natvig D."/>
            <person name="Lalanne C."/>
            <person name="Gautier V."/>
            <person name="Ament-Velasquez S.L."/>
            <person name="Kruys A."/>
            <person name="Hutchinson M.I."/>
            <person name="Powell A.J."/>
            <person name="Barry K."/>
            <person name="Miller A.N."/>
            <person name="Grigoriev I.V."/>
            <person name="Debuchy R."/>
            <person name="Gladieux P."/>
            <person name="Thoren M.H."/>
            <person name="Johannesson H."/>
        </authorList>
    </citation>
    <scope>NUCLEOTIDE SEQUENCE</scope>
    <source>
        <strain evidence="6">CBS 958.72</strain>
    </source>
</reference>
<sequence length="428" mass="46828">MFKTAEWTPNLMVPLSFVIATLAALFFKTVRQYARLRHIPGRPARAGRSGGSLIRIGPNHVVTSDPGLLRHVLHVRSSYQRSDWYYGLRFDPTSDNVLSTMDDAEHTRLRSKMAAGLTRNQYSGRGVEHVEAKIDRNLRALIELLDTKYATAAGAGGAAFDLGRKAAFLTLDVITNIGYGEPLGFVASDSDVYDYIATIEAQMPAIICSRVLPWLVDVLSSPLFKRLLPSHKDALGFGKIMGIAKSKAQERFGPDAKVQNDMMGSFVAHGLTQAEAESEVVVHILAGSDTTATAIRSTMLHLVTNARAVAALRAEIDAAGLGEGIAVIKEGLRIHPPVAALHIKLVPAEGDVWQGVPLPGGAKIGVSVWGAMRRRDVWGADTDEFRPERWLEATPEKRREMDSSSGGFDKLRCEDKAEGQEQLRNPRW</sequence>
<evidence type="ECO:0000256" key="3">
    <source>
        <dbReference type="ARBA" id="ARBA00023004"/>
    </source>
</evidence>
<dbReference type="PANTHER" id="PTHR24305">
    <property type="entry name" value="CYTOCHROME P450"/>
    <property type="match status" value="1"/>
</dbReference>
<feature type="compositionally biased region" description="Basic and acidic residues" evidence="4">
    <location>
        <begin position="389"/>
        <end position="402"/>
    </location>
</feature>
<organism evidence="6 7">
    <name type="scientific">Lasiosphaeria ovina</name>
    <dbReference type="NCBI Taxonomy" id="92902"/>
    <lineage>
        <taxon>Eukaryota</taxon>
        <taxon>Fungi</taxon>
        <taxon>Dikarya</taxon>
        <taxon>Ascomycota</taxon>
        <taxon>Pezizomycotina</taxon>
        <taxon>Sordariomycetes</taxon>
        <taxon>Sordariomycetidae</taxon>
        <taxon>Sordariales</taxon>
        <taxon>Lasiosphaeriaceae</taxon>
        <taxon>Lasiosphaeria</taxon>
    </lineage>
</organism>
<keyword evidence="3" id="KW-0408">Iron</keyword>
<keyword evidence="1" id="KW-0349">Heme</keyword>
<keyword evidence="5" id="KW-0472">Membrane</keyword>
<protein>
    <submittedName>
        <fullName evidence="6">Cytochrome P450</fullName>
    </submittedName>
</protein>
<feature type="compositionally biased region" description="Basic and acidic residues" evidence="4">
    <location>
        <begin position="409"/>
        <end position="421"/>
    </location>
</feature>
<feature type="transmembrane region" description="Helical" evidence="5">
    <location>
        <begin position="12"/>
        <end position="30"/>
    </location>
</feature>
<comment type="caution">
    <text evidence="6">The sequence shown here is derived from an EMBL/GenBank/DDBJ whole genome shotgun (WGS) entry which is preliminary data.</text>
</comment>
<evidence type="ECO:0000256" key="5">
    <source>
        <dbReference type="SAM" id="Phobius"/>
    </source>
</evidence>
<dbReference type="GO" id="GO:0016705">
    <property type="term" value="F:oxidoreductase activity, acting on paired donors, with incorporation or reduction of molecular oxygen"/>
    <property type="evidence" value="ECO:0007669"/>
    <property type="project" value="InterPro"/>
</dbReference>
<dbReference type="AlphaFoldDB" id="A0AAE0KHT5"/>
<dbReference type="GO" id="GO:0004497">
    <property type="term" value="F:monooxygenase activity"/>
    <property type="evidence" value="ECO:0007669"/>
    <property type="project" value="InterPro"/>
</dbReference>
<dbReference type="GO" id="GO:0020037">
    <property type="term" value="F:heme binding"/>
    <property type="evidence" value="ECO:0007669"/>
    <property type="project" value="InterPro"/>
</dbReference>
<dbReference type="SUPFAM" id="SSF48264">
    <property type="entry name" value="Cytochrome P450"/>
    <property type="match status" value="1"/>
</dbReference>
<dbReference type="Gene3D" id="1.10.630.10">
    <property type="entry name" value="Cytochrome P450"/>
    <property type="match status" value="1"/>
</dbReference>
<evidence type="ECO:0000313" key="7">
    <source>
        <dbReference type="Proteomes" id="UP001287356"/>
    </source>
</evidence>
<dbReference type="GO" id="GO:0005506">
    <property type="term" value="F:iron ion binding"/>
    <property type="evidence" value="ECO:0007669"/>
    <property type="project" value="InterPro"/>
</dbReference>
<evidence type="ECO:0000313" key="6">
    <source>
        <dbReference type="EMBL" id="KAK3376070.1"/>
    </source>
</evidence>
<keyword evidence="7" id="KW-1185">Reference proteome</keyword>
<evidence type="ECO:0000256" key="2">
    <source>
        <dbReference type="ARBA" id="ARBA00022723"/>
    </source>
</evidence>